<name>A0A382CYS9_9ZZZZ</name>
<accession>A0A382CYS9</accession>
<reference evidence="6" key="1">
    <citation type="submission" date="2018-05" db="EMBL/GenBank/DDBJ databases">
        <authorList>
            <person name="Lanie J.A."/>
            <person name="Ng W.-L."/>
            <person name="Kazmierczak K.M."/>
            <person name="Andrzejewski T.M."/>
            <person name="Davidsen T.M."/>
            <person name="Wayne K.J."/>
            <person name="Tettelin H."/>
            <person name="Glass J.I."/>
            <person name="Rusch D."/>
            <person name="Podicherti R."/>
            <person name="Tsui H.-C.T."/>
            <person name="Winkler M.E."/>
        </authorList>
    </citation>
    <scope>NUCLEOTIDE SEQUENCE</scope>
</reference>
<evidence type="ECO:0000256" key="2">
    <source>
        <dbReference type="ARBA" id="ARBA00022840"/>
    </source>
</evidence>
<evidence type="ECO:0000259" key="5">
    <source>
        <dbReference type="Pfam" id="PF17863"/>
    </source>
</evidence>
<dbReference type="PANTHER" id="PTHR42759:SF5">
    <property type="entry name" value="METHANOL DEHYDROGENASE REGULATOR"/>
    <property type="match status" value="1"/>
</dbReference>
<dbReference type="FunFam" id="3.40.50.300:FF:000640">
    <property type="entry name" value="MoxR family ATPase"/>
    <property type="match status" value="1"/>
</dbReference>
<evidence type="ECO:0000313" key="6">
    <source>
        <dbReference type="EMBL" id="SVB31225.1"/>
    </source>
</evidence>
<dbReference type="PIRSF" id="PIRSF002849">
    <property type="entry name" value="AAA_ATPase_chaperone_MoxR_prd"/>
    <property type="match status" value="1"/>
</dbReference>
<proteinExistence type="predicted"/>
<dbReference type="Gene3D" id="1.10.8.80">
    <property type="entry name" value="Magnesium chelatase subunit I, C-Terminal domain"/>
    <property type="match status" value="1"/>
</dbReference>
<dbReference type="EMBL" id="UINC01036763">
    <property type="protein sequence ID" value="SVB31225.1"/>
    <property type="molecule type" value="Genomic_DNA"/>
</dbReference>
<dbReference type="PANTHER" id="PTHR42759">
    <property type="entry name" value="MOXR FAMILY PROTEIN"/>
    <property type="match status" value="1"/>
</dbReference>
<dbReference type="GO" id="GO:0016887">
    <property type="term" value="F:ATP hydrolysis activity"/>
    <property type="evidence" value="ECO:0007669"/>
    <property type="project" value="InterPro"/>
</dbReference>
<feature type="compositionally biased region" description="Acidic residues" evidence="3">
    <location>
        <begin position="16"/>
        <end position="29"/>
    </location>
</feature>
<gene>
    <name evidence="6" type="ORF">METZ01_LOCUS184079</name>
</gene>
<sequence>MEKIMGLFGKSKKEEEQEPTPEVGTEEQNDGVQTYIMDPSLQETHDMMQAVLAEAEQVIMGKRPILDLTAVGILAGGNILFEDNPGLAKTLLANTFAQALGINFKRVQFTPDLLPADITGIYIWNQKDQKFQFRKGPLFCNLLLADEINRAPPKTQAALLEAMQEHQVTIEGETHILPEPFVTLATQNPIESEGTYPLPDAQLDRFMMKLSMGYPGRPIERAILVKRKERGKDDHTLNPVTTPEELREMQLSLEKVKVDNSIIEYIVEIIYRTREDPRVKVGSSPRGAQSLFKLSRALAVLSGRDYVIPDDIKRLSIYTLRHRIILKPEPRIKGVKTEEIVSEILEQVEVPTTQGQLED</sequence>
<dbReference type="InterPro" id="IPR027417">
    <property type="entry name" value="P-loop_NTPase"/>
</dbReference>
<dbReference type="CDD" id="cd00009">
    <property type="entry name" value="AAA"/>
    <property type="match status" value="1"/>
</dbReference>
<feature type="domain" description="ATPase AAA-3" evidence="4">
    <location>
        <begin position="79"/>
        <end position="208"/>
    </location>
</feature>
<evidence type="ECO:0008006" key="7">
    <source>
        <dbReference type="Google" id="ProtNLM"/>
    </source>
</evidence>
<evidence type="ECO:0000256" key="1">
    <source>
        <dbReference type="ARBA" id="ARBA00022741"/>
    </source>
</evidence>
<keyword evidence="2" id="KW-0067">ATP-binding</keyword>
<feature type="region of interest" description="Disordered" evidence="3">
    <location>
        <begin position="1"/>
        <end position="31"/>
    </location>
</feature>
<dbReference type="Pfam" id="PF17863">
    <property type="entry name" value="AAA_lid_2"/>
    <property type="match status" value="1"/>
</dbReference>
<dbReference type="InterPro" id="IPR011703">
    <property type="entry name" value="ATPase_AAA-3"/>
</dbReference>
<dbReference type="AlphaFoldDB" id="A0A382CYS9"/>
<evidence type="ECO:0000259" key="4">
    <source>
        <dbReference type="Pfam" id="PF07726"/>
    </source>
</evidence>
<feature type="domain" description="ChlI/MoxR AAA lid" evidence="5">
    <location>
        <begin position="272"/>
        <end position="344"/>
    </location>
</feature>
<organism evidence="6">
    <name type="scientific">marine metagenome</name>
    <dbReference type="NCBI Taxonomy" id="408172"/>
    <lineage>
        <taxon>unclassified sequences</taxon>
        <taxon>metagenomes</taxon>
        <taxon>ecological metagenomes</taxon>
    </lineage>
</organism>
<dbReference type="InterPro" id="IPR050764">
    <property type="entry name" value="CbbQ/NirQ/NorQ/GpvN"/>
</dbReference>
<dbReference type="InterPro" id="IPR041628">
    <property type="entry name" value="ChlI/MoxR_AAA_lid"/>
</dbReference>
<evidence type="ECO:0000256" key="3">
    <source>
        <dbReference type="SAM" id="MobiDB-lite"/>
    </source>
</evidence>
<keyword evidence="1" id="KW-0547">Nucleotide-binding</keyword>
<protein>
    <recommendedName>
        <fullName evidence="7">AAA+ ATPase domain-containing protein</fullName>
    </recommendedName>
</protein>
<dbReference type="Gene3D" id="3.40.50.300">
    <property type="entry name" value="P-loop containing nucleotide triphosphate hydrolases"/>
    <property type="match status" value="1"/>
</dbReference>
<dbReference type="Pfam" id="PF07726">
    <property type="entry name" value="AAA_3"/>
    <property type="match status" value="1"/>
</dbReference>
<dbReference type="SUPFAM" id="SSF52540">
    <property type="entry name" value="P-loop containing nucleoside triphosphate hydrolases"/>
    <property type="match status" value="1"/>
</dbReference>
<dbReference type="GO" id="GO:0005524">
    <property type="term" value="F:ATP binding"/>
    <property type="evidence" value="ECO:0007669"/>
    <property type="project" value="UniProtKB-KW"/>
</dbReference>